<accession>A0ABW0U8G2</accession>
<proteinExistence type="predicted"/>
<keyword evidence="1" id="KW-0808">Transferase</keyword>
<comment type="caution">
    <text evidence="4">The sequence shown here is derived from an EMBL/GenBank/DDBJ whole genome shotgun (WGS) entry which is preliminary data.</text>
</comment>
<sequence>MIYTIGQWVCQLFFTMFIRVEVKGKENIPEEGPVLLCSNHISNFDPPLIGTFLKRKIRFMAKEELFHNKLLGFLLSSLGAFPVKRGAGDRQAIRKGLDVLKKGEMLCLFPEGTRSKTGKLGKPLSGSGFFALRSEAVIVPVVIIGPYKLFRKVTIIYGKPIHFEKYRKERVSTKEATDIIMTNIQSLLERHQEEKDELI</sequence>
<evidence type="ECO:0000313" key="5">
    <source>
        <dbReference type="Proteomes" id="UP001596143"/>
    </source>
</evidence>
<dbReference type="PANTHER" id="PTHR10434">
    <property type="entry name" value="1-ACYL-SN-GLYCEROL-3-PHOSPHATE ACYLTRANSFERASE"/>
    <property type="match status" value="1"/>
</dbReference>
<feature type="domain" description="Phospholipid/glycerol acyltransferase" evidence="3">
    <location>
        <begin position="34"/>
        <end position="146"/>
    </location>
</feature>
<dbReference type="SUPFAM" id="SSF69593">
    <property type="entry name" value="Glycerol-3-phosphate (1)-acyltransferase"/>
    <property type="match status" value="1"/>
</dbReference>
<gene>
    <name evidence="4" type="ORF">ACFPTR_06310</name>
</gene>
<dbReference type="GO" id="GO:0016746">
    <property type="term" value="F:acyltransferase activity"/>
    <property type="evidence" value="ECO:0007669"/>
    <property type="project" value="UniProtKB-KW"/>
</dbReference>
<protein>
    <submittedName>
        <fullName evidence="4">Lysophospholipid acyltransferase family protein</fullName>
    </submittedName>
</protein>
<dbReference type="Proteomes" id="UP001596143">
    <property type="component" value="Unassembled WGS sequence"/>
</dbReference>
<keyword evidence="5" id="KW-1185">Reference proteome</keyword>
<dbReference type="PANTHER" id="PTHR10434:SF11">
    <property type="entry name" value="1-ACYL-SN-GLYCEROL-3-PHOSPHATE ACYLTRANSFERASE"/>
    <property type="match status" value="1"/>
</dbReference>
<name>A0ABW0U8G2_9BACI</name>
<dbReference type="RefSeq" id="WP_333723877.1">
    <property type="nucleotide sequence ID" value="NZ_JBHSPF010000023.1"/>
</dbReference>
<organism evidence="4 5">
    <name type="scientific">Aliibacillus thermotolerans</name>
    <dbReference type="NCBI Taxonomy" id="1834418"/>
    <lineage>
        <taxon>Bacteria</taxon>
        <taxon>Bacillati</taxon>
        <taxon>Bacillota</taxon>
        <taxon>Bacilli</taxon>
        <taxon>Bacillales</taxon>
        <taxon>Bacillaceae</taxon>
        <taxon>Aliibacillus</taxon>
    </lineage>
</organism>
<dbReference type="SMART" id="SM00563">
    <property type="entry name" value="PlsC"/>
    <property type="match status" value="1"/>
</dbReference>
<evidence type="ECO:0000259" key="3">
    <source>
        <dbReference type="SMART" id="SM00563"/>
    </source>
</evidence>
<keyword evidence="2 4" id="KW-0012">Acyltransferase</keyword>
<reference evidence="5" key="1">
    <citation type="journal article" date="2019" name="Int. J. Syst. Evol. Microbiol.">
        <title>The Global Catalogue of Microorganisms (GCM) 10K type strain sequencing project: providing services to taxonomists for standard genome sequencing and annotation.</title>
        <authorList>
            <consortium name="The Broad Institute Genomics Platform"/>
            <consortium name="The Broad Institute Genome Sequencing Center for Infectious Disease"/>
            <person name="Wu L."/>
            <person name="Ma J."/>
        </authorList>
    </citation>
    <scope>NUCLEOTIDE SEQUENCE [LARGE SCALE GENOMIC DNA]</scope>
    <source>
        <strain evidence="5">CGMCC 1.15790</strain>
    </source>
</reference>
<dbReference type="Pfam" id="PF01553">
    <property type="entry name" value="Acyltransferase"/>
    <property type="match status" value="1"/>
</dbReference>
<dbReference type="InterPro" id="IPR002123">
    <property type="entry name" value="Plipid/glycerol_acylTrfase"/>
</dbReference>
<evidence type="ECO:0000256" key="2">
    <source>
        <dbReference type="ARBA" id="ARBA00023315"/>
    </source>
</evidence>
<dbReference type="EMBL" id="JBHSPF010000023">
    <property type="protein sequence ID" value="MFC5628509.1"/>
    <property type="molecule type" value="Genomic_DNA"/>
</dbReference>
<evidence type="ECO:0000313" key="4">
    <source>
        <dbReference type="EMBL" id="MFC5628509.1"/>
    </source>
</evidence>
<evidence type="ECO:0000256" key="1">
    <source>
        <dbReference type="ARBA" id="ARBA00022679"/>
    </source>
</evidence>
<dbReference type="CDD" id="cd07989">
    <property type="entry name" value="LPLAT_AGPAT-like"/>
    <property type="match status" value="1"/>
</dbReference>